<comment type="caution">
    <text evidence="4">The sequence shown here is derived from an EMBL/GenBank/DDBJ whole genome shotgun (WGS) entry which is preliminary data.</text>
</comment>
<reference evidence="4 5" key="1">
    <citation type="submission" date="2024-09" db="EMBL/GenBank/DDBJ databases">
        <title>A chromosome-level genome assembly of Gray's grenadier anchovy, Coilia grayii.</title>
        <authorList>
            <person name="Fu Z."/>
        </authorList>
    </citation>
    <scope>NUCLEOTIDE SEQUENCE [LARGE SCALE GENOMIC DNA]</scope>
    <source>
        <strain evidence="4">G4</strain>
        <tissue evidence="4">Muscle</tissue>
    </source>
</reference>
<feature type="region of interest" description="Disordered" evidence="1">
    <location>
        <begin position="478"/>
        <end position="644"/>
    </location>
</feature>
<dbReference type="InterPro" id="IPR004875">
    <property type="entry name" value="DDE_SF_endonuclease_dom"/>
</dbReference>
<keyword evidence="5" id="KW-1185">Reference proteome</keyword>
<evidence type="ECO:0000259" key="2">
    <source>
        <dbReference type="Pfam" id="PF02796"/>
    </source>
</evidence>
<feature type="compositionally biased region" description="Basic residues" evidence="1">
    <location>
        <begin position="479"/>
        <end position="492"/>
    </location>
</feature>
<dbReference type="Gene3D" id="3.30.420.10">
    <property type="entry name" value="Ribonuclease H-like superfamily/Ribonuclease H"/>
    <property type="match status" value="1"/>
</dbReference>
<dbReference type="Pfam" id="PF02796">
    <property type="entry name" value="HTH_7"/>
    <property type="match status" value="1"/>
</dbReference>
<feature type="compositionally biased region" description="Basic and acidic residues" evidence="1">
    <location>
        <begin position="565"/>
        <end position="577"/>
    </location>
</feature>
<evidence type="ECO:0008006" key="6">
    <source>
        <dbReference type="Google" id="ProtNLM"/>
    </source>
</evidence>
<evidence type="ECO:0000256" key="1">
    <source>
        <dbReference type="SAM" id="MobiDB-lite"/>
    </source>
</evidence>
<evidence type="ECO:0000313" key="4">
    <source>
        <dbReference type="EMBL" id="KAL2095610.1"/>
    </source>
</evidence>
<evidence type="ECO:0000313" key="5">
    <source>
        <dbReference type="Proteomes" id="UP001591681"/>
    </source>
</evidence>
<feature type="domain" description="DDE-1" evidence="3">
    <location>
        <begin position="219"/>
        <end position="383"/>
    </location>
</feature>
<feature type="domain" description="Resolvase HTH" evidence="2">
    <location>
        <begin position="18"/>
        <end position="52"/>
    </location>
</feature>
<dbReference type="PANTHER" id="PTHR19303:SF71">
    <property type="entry name" value="ZINC FINGER PHD-TYPE DOMAIN-CONTAINING PROTEIN"/>
    <property type="match status" value="1"/>
</dbReference>
<organism evidence="4 5">
    <name type="scientific">Coilia grayii</name>
    <name type="common">Gray's grenadier anchovy</name>
    <dbReference type="NCBI Taxonomy" id="363190"/>
    <lineage>
        <taxon>Eukaryota</taxon>
        <taxon>Metazoa</taxon>
        <taxon>Chordata</taxon>
        <taxon>Craniata</taxon>
        <taxon>Vertebrata</taxon>
        <taxon>Euteleostomi</taxon>
        <taxon>Actinopterygii</taxon>
        <taxon>Neopterygii</taxon>
        <taxon>Teleostei</taxon>
        <taxon>Clupei</taxon>
        <taxon>Clupeiformes</taxon>
        <taxon>Clupeoidei</taxon>
        <taxon>Engraulidae</taxon>
        <taxon>Coilinae</taxon>
        <taxon>Coilia</taxon>
    </lineage>
</organism>
<feature type="compositionally biased region" description="Basic and acidic residues" evidence="1">
    <location>
        <begin position="498"/>
        <end position="527"/>
    </location>
</feature>
<dbReference type="InterPro" id="IPR050863">
    <property type="entry name" value="CenT-Element_Derived"/>
</dbReference>
<evidence type="ECO:0000259" key="3">
    <source>
        <dbReference type="Pfam" id="PF03184"/>
    </source>
</evidence>
<feature type="compositionally biased region" description="Basic residues" evidence="1">
    <location>
        <begin position="595"/>
        <end position="606"/>
    </location>
</feature>
<proteinExistence type="predicted"/>
<feature type="region of interest" description="Disordered" evidence="1">
    <location>
        <begin position="401"/>
        <end position="461"/>
    </location>
</feature>
<gene>
    <name evidence="4" type="ORF">ACEWY4_007758</name>
</gene>
<feature type="compositionally biased region" description="Basic residues" evidence="1">
    <location>
        <begin position="528"/>
        <end position="543"/>
    </location>
</feature>
<feature type="compositionally biased region" description="Acidic residues" evidence="1">
    <location>
        <begin position="625"/>
        <end position="642"/>
    </location>
</feature>
<dbReference type="Proteomes" id="UP001591681">
    <property type="component" value="Unassembled WGS sequence"/>
</dbReference>
<dbReference type="InterPro" id="IPR006120">
    <property type="entry name" value="Resolvase_HTH_dom"/>
</dbReference>
<dbReference type="Pfam" id="PF03184">
    <property type="entry name" value="DDE_1"/>
    <property type="match status" value="1"/>
</dbReference>
<dbReference type="PANTHER" id="PTHR19303">
    <property type="entry name" value="TRANSPOSON"/>
    <property type="match status" value="1"/>
</dbReference>
<dbReference type="InterPro" id="IPR036397">
    <property type="entry name" value="RNaseH_sf"/>
</dbReference>
<dbReference type="AlphaFoldDB" id="A0ABD1K8Y7"/>
<protein>
    <recommendedName>
        <fullName evidence="6">DDE-1 domain-containing protein</fullName>
    </recommendedName>
</protein>
<dbReference type="EMBL" id="JBHFQA010000007">
    <property type="protein sequence ID" value="KAL2095610.1"/>
    <property type="molecule type" value="Genomic_DNA"/>
</dbReference>
<sequence length="742" mass="83984">MPRIYKRKTGRASTPLQDMDRAVKEVEKGKSIREVARQMNICRMTLKRYMEKKKIDGKEIRPGYERTGLANQVFDEHMEKELAEHIKALAAMFHGLSPMKCRELAFEYAQRNDISIPASWIREEKAGYDWFVAFKERCHLSCRTPEATSLGRATAFNRHNVGEFFDNLSKVMDRYNLLPHRIYNMDETGVTTVQTPKQIVTEKGKKQVGSVTSAERGELVTVACAVNATGNAIPPMFVFPRVRFKEQFLNGSPAGSVGHSTRSGWMNEEAFIIFMEHFIRQTNCSTNNPVLLILDNHESHISLKAVTTAKENGVVMLTLPPHTSHRLQPLDKTVYYPLKTFYNSAMDGWMRTNPSRTITIYEVPGLVNQAFMSAMTPRNITSGFRVTGIFPFNRDIFPDEDYAPSMLTDRPNPEEPSTSSATDLPGSSHEEPTHATGQEAGPDPTSPELNPEQPSSGLTGFAQLGYVSPEAILPLPKATARKARMKRKKIKSKIMTDTPEKMELERAQKEKEDKMAEKEKKQNERQMKRALKKKNLTKFKKMNKTVVYSSSEESIMAIPLNDTTDNDKAGHDLEKTHNKEKKRGEKKKSSENKKRVIKPTKPKKKVVVSNSSEDSDISIPLNDTTDYDSSDVQNDDDDDDGDKDLSARDFVIVNFAGKTKSYNYIGLVEKVDGADISAKFLRRSSKKSLDGKPIFTFKENDEGVIPREDVRKKLPTPKKLGGTARREQKFIFPCSIDKWDVM</sequence>
<name>A0ABD1K8Y7_9TELE</name>
<accession>A0ABD1K8Y7</accession>